<protein>
    <recommendedName>
        <fullName evidence="3">DUF4286 domain-containing protein</fullName>
    </recommendedName>
</protein>
<evidence type="ECO:0000313" key="2">
    <source>
        <dbReference type="Proteomes" id="UP001549146"/>
    </source>
</evidence>
<name>A0ABV2LRG0_9FLAO</name>
<evidence type="ECO:0000313" key="1">
    <source>
        <dbReference type="EMBL" id="MET3731175.1"/>
    </source>
</evidence>
<dbReference type="EMBL" id="JBEPMO010000003">
    <property type="protein sequence ID" value="MET3731175.1"/>
    <property type="molecule type" value="Genomic_DNA"/>
</dbReference>
<dbReference type="RefSeq" id="WP_354507189.1">
    <property type="nucleotide sequence ID" value="NZ_JBEPMO010000003.1"/>
</dbReference>
<comment type="caution">
    <text evidence="1">The sequence shown here is derived from an EMBL/GenBank/DDBJ whole genome shotgun (WGS) entry which is preliminary data.</text>
</comment>
<dbReference type="InterPro" id="IPR025563">
    <property type="entry name" value="DUF4286"/>
</dbReference>
<gene>
    <name evidence="1" type="ORF">ABID46_000742</name>
</gene>
<evidence type="ECO:0008006" key="3">
    <source>
        <dbReference type="Google" id="ProtNLM"/>
    </source>
</evidence>
<accession>A0ABV2LRG0</accession>
<reference evidence="1 2" key="1">
    <citation type="submission" date="2024-06" db="EMBL/GenBank/DDBJ databases">
        <title>Genomic Encyclopedia of Type Strains, Phase IV (KMG-IV): sequencing the most valuable type-strain genomes for metagenomic binning, comparative biology and taxonomic classification.</title>
        <authorList>
            <person name="Goeker M."/>
        </authorList>
    </citation>
    <scope>NUCLEOTIDE SEQUENCE [LARGE SCALE GENOMIC DNA]</scope>
    <source>
        <strain evidence="1 2">DSM 29388</strain>
    </source>
</reference>
<sequence>MIIYSVTISVEETIEQEWVQWMREEHIPEVLATGKFLNCRFSKLVSHKEPGAVNYSAQYTCTSKEELKDYQTNFAPALQQKSMVKYADKMLAFRSELEIIEDLLA</sequence>
<organism evidence="1 2">
    <name type="scientific">Moheibacter stercoris</name>
    <dbReference type="NCBI Taxonomy" id="1628251"/>
    <lineage>
        <taxon>Bacteria</taxon>
        <taxon>Pseudomonadati</taxon>
        <taxon>Bacteroidota</taxon>
        <taxon>Flavobacteriia</taxon>
        <taxon>Flavobacteriales</taxon>
        <taxon>Weeksellaceae</taxon>
        <taxon>Moheibacter</taxon>
    </lineage>
</organism>
<dbReference type="Pfam" id="PF14114">
    <property type="entry name" value="DUF4286"/>
    <property type="match status" value="1"/>
</dbReference>
<dbReference type="Proteomes" id="UP001549146">
    <property type="component" value="Unassembled WGS sequence"/>
</dbReference>
<keyword evidence="2" id="KW-1185">Reference proteome</keyword>
<proteinExistence type="predicted"/>